<dbReference type="PANTHER" id="PTHR11106">
    <property type="entry name" value="GANGLIOSIDE INDUCED DIFFERENTIATION ASSOCIATED PROTEIN 2-RELATED"/>
    <property type="match status" value="1"/>
</dbReference>
<dbReference type="PANTHER" id="PTHR11106:SF72">
    <property type="entry name" value="GANGLIOSIDE-INDUCED DIFFERENTIATION-ASSOCIATED PROTEIN 2"/>
    <property type="match status" value="1"/>
</dbReference>
<dbReference type="CDD" id="cd02905">
    <property type="entry name" value="Macro_GDAP2-like"/>
    <property type="match status" value="1"/>
</dbReference>
<feature type="domain" description="CRAL-TRIO" evidence="2">
    <location>
        <begin position="383"/>
        <end position="540"/>
    </location>
</feature>
<reference evidence="4" key="2">
    <citation type="submission" date="2017-10" db="EMBL/GenBank/DDBJ databases">
        <title>Ladona fulva Genome sequencing and assembly.</title>
        <authorList>
            <person name="Murali S."/>
            <person name="Richards S."/>
            <person name="Bandaranaike D."/>
            <person name="Bellair M."/>
            <person name="Blankenburg K."/>
            <person name="Chao H."/>
            <person name="Dinh H."/>
            <person name="Doddapaneni H."/>
            <person name="Dugan-Rocha S."/>
            <person name="Elkadiri S."/>
            <person name="Gnanaolivu R."/>
            <person name="Hernandez B."/>
            <person name="Skinner E."/>
            <person name="Javaid M."/>
            <person name="Lee S."/>
            <person name="Li M."/>
            <person name="Ming W."/>
            <person name="Munidasa M."/>
            <person name="Muniz J."/>
            <person name="Nguyen L."/>
            <person name="Hughes D."/>
            <person name="Osuji N."/>
            <person name="Pu L.-L."/>
            <person name="Puazo M."/>
            <person name="Qu C."/>
            <person name="Quiroz J."/>
            <person name="Raj R."/>
            <person name="Weissenberger G."/>
            <person name="Xin Y."/>
            <person name="Zou X."/>
            <person name="Han Y."/>
            <person name="Worley K."/>
            <person name="Muzny D."/>
            <person name="Gibbs R."/>
        </authorList>
    </citation>
    <scope>NUCLEOTIDE SEQUENCE</scope>
    <source>
        <strain evidence="4">Sampled in the wild</strain>
    </source>
</reference>
<dbReference type="PROSITE" id="PS51154">
    <property type="entry name" value="MACRO"/>
    <property type="match status" value="1"/>
</dbReference>
<dbReference type="AlphaFoldDB" id="A0A8K0P985"/>
<gene>
    <name evidence="4" type="ORF">J437_LFUL015712</name>
</gene>
<feature type="domain" description="Macro" evidence="3">
    <location>
        <begin position="84"/>
        <end position="266"/>
    </location>
</feature>
<dbReference type="OrthoDB" id="365077at2759"/>
<evidence type="ECO:0000313" key="4">
    <source>
        <dbReference type="EMBL" id="KAG8235309.1"/>
    </source>
</evidence>
<proteinExistence type="inferred from homology"/>
<evidence type="ECO:0000259" key="3">
    <source>
        <dbReference type="PROSITE" id="PS51154"/>
    </source>
</evidence>
<evidence type="ECO:0000259" key="2">
    <source>
        <dbReference type="PROSITE" id="PS50191"/>
    </source>
</evidence>
<comment type="similarity">
    <text evidence="1">Belongs to the GDAP2 family.</text>
</comment>
<dbReference type="Pfam" id="PF01661">
    <property type="entry name" value="Macro"/>
    <property type="match status" value="1"/>
</dbReference>
<keyword evidence="5" id="KW-1185">Reference proteome</keyword>
<evidence type="ECO:0000256" key="1">
    <source>
        <dbReference type="ARBA" id="ARBA00008355"/>
    </source>
</evidence>
<dbReference type="InterPro" id="IPR001251">
    <property type="entry name" value="CRAL-TRIO_dom"/>
</dbReference>
<dbReference type="InterPro" id="IPR043472">
    <property type="entry name" value="Macro_dom-like"/>
</dbReference>
<accession>A0A8K0P985</accession>
<dbReference type="Gene3D" id="3.40.525.10">
    <property type="entry name" value="CRAL-TRIO lipid binding domain"/>
    <property type="match status" value="1"/>
</dbReference>
<evidence type="ECO:0008006" key="6">
    <source>
        <dbReference type="Google" id="ProtNLM"/>
    </source>
</evidence>
<dbReference type="InterPro" id="IPR035793">
    <property type="entry name" value="Macro_GDAP2"/>
</dbReference>
<organism evidence="4 5">
    <name type="scientific">Ladona fulva</name>
    <name type="common">Scarce chaser dragonfly</name>
    <name type="synonym">Libellula fulva</name>
    <dbReference type="NCBI Taxonomy" id="123851"/>
    <lineage>
        <taxon>Eukaryota</taxon>
        <taxon>Metazoa</taxon>
        <taxon>Ecdysozoa</taxon>
        <taxon>Arthropoda</taxon>
        <taxon>Hexapoda</taxon>
        <taxon>Insecta</taxon>
        <taxon>Pterygota</taxon>
        <taxon>Palaeoptera</taxon>
        <taxon>Odonata</taxon>
        <taxon>Epiprocta</taxon>
        <taxon>Anisoptera</taxon>
        <taxon>Libelluloidea</taxon>
        <taxon>Libellulidae</taxon>
        <taxon>Ladona</taxon>
    </lineage>
</organism>
<dbReference type="EMBL" id="KZ308897">
    <property type="protein sequence ID" value="KAG8235309.1"/>
    <property type="molecule type" value="Genomic_DNA"/>
</dbReference>
<comment type="caution">
    <text evidence="4">The sequence shown here is derived from an EMBL/GenBank/DDBJ whole genome shotgun (WGS) entry which is preliminary data.</text>
</comment>
<dbReference type="SUPFAM" id="SSF52949">
    <property type="entry name" value="Macro domain-like"/>
    <property type="match status" value="1"/>
</dbReference>
<protein>
    <recommendedName>
        <fullName evidence="6">Protein GDAP2 homolog</fullName>
    </recommendedName>
</protein>
<dbReference type="InterPro" id="IPR002589">
    <property type="entry name" value="Macro_dom"/>
</dbReference>
<dbReference type="SMART" id="SM00516">
    <property type="entry name" value="SEC14"/>
    <property type="match status" value="1"/>
</dbReference>
<dbReference type="PROSITE" id="PS50191">
    <property type="entry name" value="CRAL_TRIO"/>
    <property type="match status" value="1"/>
</dbReference>
<reference evidence="4" key="1">
    <citation type="submission" date="2013-04" db="EMBL/GenBank/DDBJ databases">
        <authorList>
            <person name="Qu J."/>
            <person name="Murali S.C."/>
            <person name="Bandaranaike D."/>
            <person name="Bellair M."/>
            <person name="Blankenburg K."/>
            <person name="Chao H."/>
            <person name="Dinh H."/>
            <person name="Doddapaneni H."/>
            <person name="Downs B."/>
            <person name="Dugan-Rocha S."/>
            <person name="Elkadiri S."/>
            <person name="Gnanaolivu R.D."/>
            <person name="Hernandez B."/>
            <person name="Javaid M."/>
            <person name="Jayaseelan J.C."/>
            <person name="Lee S."/>
            <person name="Li M."/>
            <person name="Ming W."/>
            <person name="Munidasa M."/>
            <person name="Muniz J."/>
            <person name="Nguyen L."/>
            <person name="Ongeri F."/>
            <person name="Osuji N."/>
            <person name="Pu L.-L."/>
            <person name="Puazo M."/>
            <person name="Qu C."/>
            <person name="Quiroz J."/>
            <person name="Raj R."/>
            <person name="Weissenberger G."/>
            <person name="Xin Y."/>
            <person name="Zou X."/>
            <person name="Han Y."/>
            <person name="Richards S."/>
            <person name="Worley K."/>
            <person name="Muzny D."/>
            <person name="Gibbs R."/>
        </authorList>
    </citation>
    <scope>NUCLEOTIDE SEQUENCE</scope>
    <source>
        <strain evidence="4">Sampled in the wild</strain>
    </source>
</reference>
<sequence>MMVQESMDPLGLAVEIIDPSKLMTWGQTSSMTVLPEFLGLVDGKDCDVMKKGQECRGVVYPPPPTKSRWNWRDDNGTQEANHATPPFRCRPDLNSKVVLWSGDITTLKVDAIVNSTNESLNERNPVSDSIMMKAGPGLQEEIRKEVKGCGTGEVVVTRGYNLPTQYILHTVGPKYNIKYQTAAENTLYLCYRNVLQKVQELHLTSVAMCAINSILRNYPPEEGAHIALRTTRRYLEQWSGALLSTVVFVVDSSDMNIYRLLLPLYFPRNPSEEENGRRHLPVEIGGPDGEPLIPDRQIRIIDNPQNSHHSDVCEESVDLSSWSSSQLDVSLNVGDHAFSQMQGDLDQQRLLGGSHGQGDPLGDIILKEMQNKERYERLLRRAKMEDLSEVSGIGCLYQSGVDVLGRPVIVFIGKWFRFGEINLEKALLYLIYLLDPIVKSDYVIAYFHTLTSSANHPSLTWLRDVYNVLPYKYKKNLKAFYIIHPTFWTKMMTWWFTTFMAPAIKQKVQSLDGVEYLYSKILPDQLEIPMYIIEYDMTINGIGYARSN</sequence>
<dbReference type="SMART" id="SM00506">
    <property type="entry name" value="A1pp"/>
    <property type="match status" value="1"/>
</dbReference>
<name>A0A8K0P985_LADFU</name>
<dbReference type="CDD" id="cd00170">
    <property type="entry name" value="SEC14"/>
    <property type="match status" value="1"/>
</dbReference>
<dbReference type="Pfam" id="PF13716">
    <property type="entry name" value="CRAL_TRIO_2"/>
    <property type="match status" value="1"/>
</dbReference>
<dbReference type="Gene3D" id="3.40.220.10">
    <property type="entry name" value="Leucine Aminopeptidase, subunit E, domain 1"/>
    <property type="match status" value="1"/>
</dbReference>
<dbReference type="InterPro" id="IPR036865">
    <property type="entry name" value="CRAL-TRIO_dom_sf"/>
</dbReference>
<evidence type="ECO:0000313" key="5">
    <source>
        <dbReference type="Proteomes" id="UP000792457"/>
    </source>
</evidence>
<dbReference type="Proteomes" id="UP000792457">
    <property type="component" value="Unassembled WGS sequence"/>
</dbReference>
<dbReference type="SUPFAM" id="SSF52087">
    <property type="entry name" value="CRAL/TRIO domain"/>
    <property type="match status" value="1"/>
</dbReference>